<dbReference type="AlphaFoldDB" id="A0A6G1K9N9"/>
<feature type="region of interest" description="Disordered" evidence="2">
    <location>
        <begin position="91"/>
        <end position="112"/>
    </location>
</feature>
<evidence type="ECO:0000313" key="4">
    <source>
        <dbReference type="Proteomes" id="UP000799428"/>
    </source>
</evidence>
<feature type="region of interest" description="Disordered" evidence="2">
    <location>
        <begin position="25"/>
        <end position="79"/>
    </location>
</feature>
<reference evidence="3" key="1">
    <citation type="journal article" date="2020" name="Stud. Mycol.">
        <title>101 Dothideomycetes genomes: a test case for predicting lifestyles and emergence of pathogens.</title>
        <authorList>
            <person name="Haridas S."/>
            <person name="Albert R."/>
            <person name="Binder M."/>
            <person name="Bloem J."/>
            <person name="Labutti K."/>
            <person name="Salamov A."/>
            <person name="Andreopoulos B."/>
            <person name="Baker S."/>
            <person name="Barry K."/>
            <person name="Bills G."/>
            <person name="Bluhm B."/>
            <person name="Cannon C."/>
            <person name="Castanera R."/>
            <person name="Culley D."/>
            <person name="Daum C."/>
            <person name="Ezra D."/>
            <person name="Gonzalez J."/>
            <person name="Henrissat B."/>
            <person name="Kuo A."/>
            <person name="Liang C."/>
            <person name="Lipzen A."/>
            <person name="Lutzoni F."/>
            <person name="Magnuson J."/>
            <person name="Mondo S."/>
            <person name="Nolan M."/>
            <person name="Ohm R."/>
            <person name="Pangilinan J."/>
            <person name="Park H.-J."/>
            <person name="Ramirez L."/>
            <person name="Alfaro M."/>
            <person name="Sun H."/>
            <person name="Tritt A."/>
            <person name="Yoshinaga Y."/>
            <person name="Zwiers L.-H."/>
            <person name="Turgeon B."/>
            <person name="Goodwin S."/>
            <person name="Spatafora J."/>
            <person name="Crous P."/>
            <person name="Grigoriev I."/>
        </authorList>
    </citation>
    <scope>NUCLEOTIDE SEQUENCE</scope>
    <source>
        <strain evidence="3">CBS 279.74</strain>
    </source>
</reference>
<accession>A0A6G1K9N9</accession>
<feature type="coiled-coil region" evidence="1">
    <location>
        <begin position="546"/>
        <end position="580"/>
    </location>
</feature>
<name>A0A6G1K9N9_9PLEO</name>
<evidence type="ECO:0000256" key="2">
    <source>
        <dbReference type="SAM" id="MobiDB-lite"/>
    </source>
</evidence>
<dbReference type="EMBL" id="MU005770">
    <property type="protein sequence ID" value="KAF2709528.1"/>
    <property type="molecule type" value="Genomic_DNA"/>
</dbReference>
<evidence type="ECO:0000256" key="1">
    <source>
        <dbReference type="SAM" id="Coils"/>
    </source>
</evidence>
<proteinExistence type="predicted"/>
<sequence length="605" mass="68109">MADDGQEDSIETADSLKYEFSGLDDAAADSEETDRAFTKSETLENEHSYLEALKKSTQRSDTQSHEISPIKADDNPIERRYIKVSPSLNKQRLGSIRAEHKPTPRSSKSENSIQGSYATVGCANTIVVPTPHESCEDGSDFLADEDEDEDEDERLEAWRGLDRARGGALRRRTHEYDVFPPDVRILGTRTAQSVRVYTPQQRESKVERPVSKEPINCYTEPEQDGDAALNSMVDDVTINELGLCVEIDRVLIGMYEVNRQMAAFHEYIVANRSLNMPLYQWPKYDGYSEISHSSRELDKAVDHLKTREGKLQKINMPRKHASSYLDRALNFSTTTSKVTVFALQTMSSKSANCLAEIDDSKLSGSEKDAAKMEITSELSNFMENSTDATESVYSAMDLLRKIIYSAMEEILDSAIEKQNKRGSWKEWALLCISLLSLGIASFGLYNQLSSSKFFPFVDVQGTELAKGYGVAEITALQSTLNDTISAVSEANKLDNLVTSARLKYLEETYDTTGQRIDNIWDALGPPNAIGGFDIGRQTGNLNEKLAQGIQDVRQDVNKQLEKIQREMKQLDTVRDQFVELRRYVHRVDLRLTHRLDDIVKGRGKK</sequence>
<organism evidence="3 4">
    <name type="scientific">Pleomassaria siparia CBS 279.74</name>
    <dbReference type="NCBI Taxonomy" id="1314801"/>
    <lineage>
        <taxon>Eukaryota</taxon>
        <taxon>Fungi</taxon>
        <taxon>Dikarya</taxon>
        <taxon>Ascomycota</taxon>
        <taxon>Pezizomycotina</taxon>
        <taxon>Dothideomycetes</taxon>
        <taxon>Pleosporomycetidae</taxon>
        <taxon>Pleosporales</taxon>
        <taxon>Pleomassariaceae</taxon>
        <taxon>Pleomassaria</taxon>
    </lineage>
</organism>
<keyword evidence="4" id="KW-1185">Reference proteome</keyword>
<dbReference type="Proteomes" id="UP000799428">
    <property type="component" value="Unassembled WGS sequence"/>
</dbReference>
<protein>
    <submittedName>
        <fullName evidence="3">Uncharacterized protein</fullName>
    </submittedName>
</protein>
<evidence type="ECO:0000313" key="3">
    <source>
        <dbReference type="EMBL" id="KAF2709528.1"/>
    </source>
</evidence>
<dbReference type="OrthoDB" id="3799619at2759"/>
<keyword evidence="1" id="KW-0175">Coiled coil</keyword>
<gene>
    <name evidence="3" type="ORF">K504DRAFT_406794</name>
</gene>
<feature type="compositionally biased region" description="Basic and acidic residues" evidence="2">
    <location>
        <begin position="33"/>
        <end position="54"/>
    </location>
</feature>